<dbReference type="EMBL" id="CP002838">
    <property type="protein sequence ID" value="AEM39062.1"/>
    <property type="molecule type" value="Genomic_DNA"/>
</dbReference>
<proteinExistence type="predicted"/>
<name>G0EFW1_PYRF1</name>
<dbReference type="OrthoDB" id="39997at2157"/>
<protein>
    <submittedName>
        <fullName evidence="1">PaREP1 family protein</fullName>
    </submittedName>
</protein>
<dbReference type="eggNOG" id="arCOG03721">
    <property type="taxonomic scope" value="Archaea"/>
</dbReference>
<dbReference type="PANTHER" id="PTHR34237:SF4">
    <property type="entry name" value="PAREP1 FAMILY PROTEIN"/>
    <property type="match status" value="1"/>
</dbReference>
<accession>G0EFW1</accession>
<organism evidence="1 2">
    <name type="scientific">Pyrolobus fumarii (strain DSM 11204 / 1A)</name>
    <dbReference type="NCBI Taxonomy" id="694429"/>
    <lineage>
        <taxon>Archaea</taxon>
        <taxon>Thermoproteota</taxon>
        <taxon>Thermoprotei</taxon>
        <taxon>Desulfurococcales</taxon>
        <taxon>Pyrodictiaceae</taxon>
        <taxon>Pyrolobus</taxon>
    </lineage>
</organism>
<dbReference type="Gene3D" id="1.20.120.330">
    <property type="entry name" value="Nucleotidyltransferases domain 2"/>
    <property type="match status" value="1"/>
</dbReference>
<dbReference type="InterPro" id="IPR010268">
    <property type="entry name" value="PaREP1"/>
</dbReference>
<dbReference type="HOGENOM" id="CLU_115256_0_0_2"/>
<dbReference type="STRING" id="694429.Pyrfu_1200"/>
<evidence type="ECO:0000313" key="1">
    <source>
        <dbReference type="EMBL" id="AEM39062.1"/>
    </source>
</evidence>
<dbReference type="AlphaFoldDB" id="G0EFW1"/>
<dbReference type="RefSeq" id="WP_014026739.1">
    <property type="nucleotide sequence ID" value="NC_015931.1"/>
</dbReference>
<dbReference type="GeneID" id="11138383"/>
<dbReference type="InParanoid" id="G0EFW1"/>
<dbReference type="PANTHER" id="PTHR34237">
    <property type="entry name" value="PAREP8-RELATED"/>
    <property type="match status" value="1"/>
</dbReference>
<keyword evidence="2" id="KW-1185">Reference proteome</keyword>
<reference evidence="1 2" key="1">
    <citation type="journal article" date="2011" name="Stand. Genomic Sci.">
        <title>Complete genome sequence of the hyperthermophilic chemolithoautotroph Pyrolobus fumarii type strain (1A).</title>
        <authorList>
            <person name="Anderson I."/>
            <person name="Goker M."/>
            <person name="Nolan M."/>
            <person name="Lucas S."/>
            <person name="Hammon N."/>
            <person name="Deshpande S."/>
            <person name="Cheng J.F."/>
            <person name="Tapia R."/>
            <person name="Han C."/>
            <person name="Goodwin L."/>
            <person name="Pitluck S."/>
            <person name="Huntemann M."/>
            <person name="Liolios K."/>
            <person name="Ivanova N."/>
            <person name="Pagani I."/>
            <person name="Mavromatis K."/>
            <person name="Ovchinikova G."/>
            <person name="Pati A."/>
            <person name="Chen A."/>
            <person name="Palaniappan K."/>
            <person name="Land M."/>
            <person name="Hauser L."/>
            <person name="Brambilla E.M."/>
            <person name="Huber H."/>
            <person name="Yasawong M."/>
            <person name="Rohde M."/>
            <person name="Spring S."/>
            <person name="Abt B."/>
            <person name="Sikorski J."/>
            <person name="Wirth R."/>
            <person name="Detter J.C."/>
            <person name="Woyke T."/>
            <person name="Bristow J."/>
            <person name="Eisen J.A."/>
            <person name="Markowitz V."/>
            <person name="Hugenholtz P."/>
            <person name="Kyrpides N.C."/>
            <person name="Klenk H.P."/>
            <person name="Lapidus A."/>
        </authorList>
    </citation>
    <scope>NUCLEOTIDE SEQUENCE [LARGE SCALE GENOMIC DNA]</scope>
    <source>
        <strain evidence="2">DSM 11204 / 1A</strain>
    </source>
</reference>
<dbReference type="Pfam" id="PF05942">
    <property type="entry name" value="PaREP1"/>
    <property type="match status" value="1"/>
</dbReference>
<evidence type="ECO:0000313" key="2">
    <source>
        <dbReference type="Proteomes" id="UP000001037"/>
    </source>
</evidence>
<gene>
    <name evidence="1" type="ordered locus">Pyrfu_1200</name>
</gene>
<dbReference type="Proteomes" id="UP000001037">
    <property type="component" value="Chromosome"/>
</dbReference>
<sequence length="177" mass="20230">MIIVAIPRRLVDAIRRRGHVDVESFVLEAVERALDLDPEEELETRVAVAEHMLRRARDVLEKGDAVQASEKLYKAVEECIKVLACLEGLEECRRAREEGQWWTKLLSRAARKLSVRLNEPLVLEAWGHAYDLHVHGFHEHALDAENVARSVPVVEKLVSYTKRILGERIRRDGNKAG</sequence>
<dbReference type="KEGG" id="pfm:Pyrfu_1200"/>